<name>A0ABQ5KM72_9EUKA</name>
<sequence>MKIDNAERAKTRIEWEQEAYRDVTKTLTAFQDEYFDLLKSETNFRSVSAFGEFNESVTVAGEDVNYLSITGTAGIKSYEHTVGSITQLATEDEWNTDATGIGSLKSGTLHFGSLPSSLEFSLTIDGNTKTISIADTSAITDKTELATALNDEIKAQFGDDYSNLVTADAGSDAIGFRLDGRSEPEYTLWNNE</sequence>
<dbReference type="EMBL" id="BQXS01010351">
    <property type="protein sequence ID" value="GKT33608.1"/>
    <property type="molecule type" value="Genomic_DNA"/>
</dbReference>
<keyword evidence="3" id="KW-1185">Reference proteome</keyword>
<proteinExistence type="predicted"/>
<dbReference type="Pfam" id="PF02465">
    <property type="entry name" value="FliD_N"/>
    <property type="match status" value="1"/>
</dbReference>
<accession>A0ABQ5KM72</accession>
<feature type="domain" description="Flagellar hook-associated protein 2 N-terminal" evidence="1">
    <location>
        <begin position="2"/>
        <end position="91"/>
    </location>
</feature>
<evidence type="ECO:0000259" key="1">
    <source>
        <dbReference type="Pfam" id="PF02465"/>
    </source>
</evidence>
<evidence type="ECO:0000313" key="2">
    <source>
        <dbReference type="EMBL" id="GKT33608.1"/>
    </source>
</evidence>
<organism evidence="2 3">
    <name type="scientific">Aduncisulcus paluster</name>
    <dbReference type="NCBI Taxonomy" id="2918883"/>
    <lineage>
        <taxon>Eukaryota</taxon>
        <taxon>Metamonada</taxon>
        <taxon>Carpediemonas-like organisms</taxon>
        <taxon>Aduncisulcus</taxon>
    </lineage>
</organism>
<protein>
    <recommendedName>
        <fullName evidence="1">Flagellar hook-associated protein 2 N-terminal domain-containing protein</fullName>
    </recommendedName>
</protein>
<gene>
    <name evidence="2" type="ORF">ADUPG1_007451</name>
</gene>
<comment type="caution">
    <text evidence="2">The sequence shown here is derived from an EMBL/GenBank/DDBJ whole genome shotgun (WGS) entry which is preliminary data.</text>
</comment>
<reference evidence="2" key="1">
    <citation type="submission" date="2022-03" db="EMBL/GenBank/DDBJ databases">
        <title>Draft genome sequence of Aduncisulcus paluster, a free-living microaerophilic Fornicata.</title>
        <authorList>
            <person name="Yuyama I."/>
            <person name="Kume K."/>
            <person name="Tamura T."/>
            <person name="Inagaki Y."/>
            <person name="Hashimoto T."/>
        </authorList>
    </citation>
    <scope>NUCLEOTIDE SEQUENCE</scope>
    <source>
        <strain evidence="2">NY0171</strain>
    </source>
</reference>
<dbReference type="Proteomes" id="UP001057375">
    <property type="component" value="Unassembled WGS sequence"/>
</dbReference>
<dbReference type="InterPro" id="IPR003481">
    <property type="entry name" value="FliD_N"/>
</dbReference>
<evidence type="ECO:0000313" key="3">
    <source>
        <dbReference type="Proteomes" id="UP001057375"/>
    </source>
</evidence>